<keyword evidence="8" id="KW-1185">Reference proteome</keyword>
<dbReference type="GO" id="GO:0071949">
    <property type="term" value="F:FAD binding"/>
    <property type="evidence" value="ECO:0007669"/>
    <property type="project" value="InterPro"/>
</dbReference>
<dbReference type="Gene3D" id="3.30.9.10">
    <property type="entry name" value="D-Amino Acid Oxidase, subunit A, domain 2"/>
    <property type="match status" value="1"/>
</dbReference>
<comment type="similarity">
    <text evidence="2">Belongs to the DAMOX/DASOX family.</text>
</comment>
<evidence type="ECO:0000256" key="1">
    <source>
        <dbReference type="ARBA" id="ARBA00001974"/>
    </source>
</evidence>
<dbReference type="Pfam" id="PF01266">
    <property type="entry name" value="DAO"/>
    <property type="match status" value="1"/>
</dbReference>
<dbReference type="GO" id="GO:0003884">
    <property type="term" value="F:D-amino-acid oxidase activity"/>
    <property type="evidence" value="ECO:0007669"/>
    <property type="project" value="InterPro"/>
</dbReference>
<dbReference type="InterPro" id="IPR006181">
    <property type="entry name" value="D-amino_acid_oxidase_CS"/>
</dbReference>
<dbReference type="SUPFAM" id="SSF54373">
    <property type="entry name" value="FAD-linked reductases, C-terminal domain"/>
    <property type="match status" value="1"/>
</dbReference>
<comment type="caution">
    <text evidence="7">The sequence shown here is derived from an EMBL/GenBank/DDBJ whole genome shotgun (WGS) entry which is preliminary data.</text>
</comment>
<evidence type="ECO:0000256" key="3">
    <source>
        <dbReference type="ARBA" id="ARBA00022630"/>
    </source>
</evidence>
<keyword evidence="5" id="KW-0560">Oxidoreductase</keyword>
<keyword evidence="3" id="KW-0285">Flavoprotein</keyword>
<evidence type="ECO:0000313" key="7">
    <source>
        <dbReference type="EMBL" id="KAF3066626.1"/>
    </source>
</evidence>
<dbReference type="SUPFAM" id="SSF51971">
    <property type="entry name" value="Nucleotide-binding domain"/>
    <property type="match status" value="1"/>
</dbReference>
<evidence type="ECO:0000256" key="2">
    <source>
        <dbReference type="ARBA" id="ARBA00006730"/>
    </source>
</evidence>
<dbReference type="Proteomes" id="UP000801864">
    <property type="component" value="Unassembled WGS sequence"/>
</dbReference>
<dbReference type="AlphaFoldDB" id="A0A9P4XAK3"/>
<evidence type="ECO:0000313" key="8">
    <source>
        <dbReference type="Proteomes" id="UP000801864"/>
    </source>
</evidence>
<protein>
    <recommendedName>
        <fullName evidence="6">FAD dependent oxidoreductase domain-containing protein</fullName>
    </recommendedName>
</protein>
<dbReference type="PANTHER" id="PTHR11530:SF16">
    <property type="entry name" value="D-AMINO ACID OXIDASE (AFU_ORTHOLOGUE AFUA_5G11290)"/>
    <property type="match status" value="1"/>
</dbReference>
<dbReference type="EMBL" id="QLNT01000016">
    <property type="protein sequence ID" value="KAF3066626.1"/>
    <property type="molecule type" value="Genomic_DNA"/>
</dbReference>
<gene>
    <name evidence="7" type="ORF">CFAM422_008733</name>
</gene>
<reference evidence="7 8" key="1">
    <citation type="submission" date="2018-06" db="EMBL/GenBank/DDBJ databases">
        <title>Genome analysis of cellulolytic fungus Trichoderma lentiforme CFAM-422.</title>
        <authorList>
            <person name="Steindorff A.S."/>
            <person name="Formighieri E.F."/>
            <person name="Midorikawa G.E.O."/>
            <person name="Tamietti M.S."/>
            <person name="Ramos E.Z."/>
            <person name="Silva A.S."/>
            <person name="Bon E.P.S."/>
            <person name="Mendes T.D."/>
            <person name="Damaso M.C.T."/>
            <person name="Favaro L.C.L."/>
        </authorList>
    </citation>
    <scope>NUCLEOTIDE SEQUENCE [LARGE SCALE GENOMIC DNA]</scope>
    <source>
        <strain evidence="7 8">CFAM-422</strain>
    </source>
</reference>
<dbReference type="InterPro" id="IPR023209">
    <property type="entry name" value="DAO"/>
</dbReference>
<dbReference type="GO" id="GO:0019478">
    <property type="term" value="P:D-amino acid catabolic process"/>
    <property type="evidence" value="ECO:0007669"/>
    <property type="project" value="TreeGrafter"/>
</dbReference>
<dbReference type="InterPro" id="IPR006076">
    <property type="entry name" value="FAD-dep_OxRdtase"/>
</dbReference>
<proteinExistence type="inferred from homology"/>
<evidence type="ECO:0000256" key="4">
    <source>
        <dbReference type="ARBA" id="ARBA00022827"/>
    </source>
</evidence>
<name>A0A9P4XAK3_9HYPO</name>
<organism evidence="7 8">
    <name type="scientific">Trichoderma lentiforme</name>
    <dbReference type="NCBI Taxonomy" id="1567552"/>
    <lineage>
        <taxon>Eukaryota</taxon>
        <taxon>Fungi</taxon>
        <taxon>Dikarya</taxon>
        <taxon>Ascomycota</taxon>
        <taxon>Pezizomycotina</taxon>
        <taxon>Sordariomycetes</taxon>
        <taxon>Hypocreomycetidae</taxon>
        <taxon>Hypocreales</taxon>
        <taxon>Hypocreaceae</taxon>
        <taxon>Trichoderma</taxon>
    </lineage>
</organism>
<dbReference type="PROSITE" id="PS00677">
    <property type="entry name" value="DAO"/>
    <property type="match status" value="1"/>
</dbReference>
<comment type="cofactor">
    <cofactor evidence="1">
        <name>FAD</name>
        <dbReference type="ChEBI" id="CHEBI:57692"/>
    </cofactor>
</comment>
<sequence length="238" mass="25288">MEIAFNIKSMSVNPKIYLPFLVFQCLGSGVVIKQGTIWSLKDATNMHASGEQASLIVNCTGLSASSLNGLGPDGFGDKTVSPVSGQTVLVRNKVSRTVVISGTEDGDDELLYIFNQGKGGATVLGGSHHQGNWNFQPDPRLAQRIMERAVNACPELGNGNGTVGLDVILHGVGLRLERLDGPRIGASWVDGILVVHNYGHGGTGYKISYGCAEEVVDIVADVLRDASHIPREKTLYSA</sequence>
<keyword evidence="4" id="KW-0274">FAD</keyword>
<feature type="domain" description="FAD dependent oxidoreductase" evidence="6">
    <location>
        <begin position="11"/>
        <end position="217"/>
    </location>
</feature>
<accession>A0A9P4XAK3</accession>
<evidence type="ECO:0000259" key="6">
    <source>
        <dbReference type="Pfam" id="PF01266"/>
    </source>
</evidence>
<dbReference type="PANTHER" id="PTHR11530">
    <property type="entry name" value="D-AMINO ACID OXIDASE"/>
    <property type="match status" value="1"/>
</dbReference>
<evidence type="ECO:0000256" key="5">
    <source>
        <dbReference type="ARBA" id="ARBA00023002"/>
    </source>
</evidence>
<dbReference type="GO" id="GO:0005737">
    <property type="term" value="C:cytoplasm"/>
    <property type="evidence" value="ECO:0007669"/>
    <property type="project" value="TreeGrafter"/>
</dbReference>